<proteinExistence type="predicted"/>
<dbReference type="EMBL" id="CDOL01000268">
    <property type="protein sequence ID" value="CEN54211.1"/>
    <property type="molecule type" value="Genomic_DNA"/>
</dbReference>
<dbReference type="Proteomes" id="UP000045051">
    <property type="component" value="Unassembled WGS sequence"/>
</dbReference>
<keyword evidence="4" id="KW-1185">Reference proteome</keyword>
<organism evidence="2 3">
    <name type="scientific">Capnocytophaga canis</name>
    <dbReference type="NCBI Taxonomy" id="1848903"/>
    <lineage>
        <taxon>Bacteria</taxon>
        <taxon>Pseudomonadati</taxon>
        <taxon>Bacteroidota</taxon>
        <taxon>Flavobacteriia</taxon>
        <taxon>Flavobacteriales</taxon>
        <taxon>Flavobacteriaceae</taxon>
        <taxon>Capnocytophaga</taxon>
    </lineage>
</organism>
<dbReference type="Proteomes" id="UP000038200">
    <property type="component" value="Unassembled WGS sequence"/>
</dbReference>
<accession>A0A0B7IQQ8</accession>
<evidence type="ECO:0000313" key="1">
    <source>
        <dbReference type="EMBL" id="CEN44688.1"/>
    </source>
</evidence>
<evidence type="ECO:0000313" key="3">
    <source>
        <dbReference type="Proteomes" id="UP000038200"/>
    </source>
</evidence>
<evidence type="ECO:0000313" key="4">
    <source>
        <dbReference type="Proteomes" id="UP000045051"/>
    </source>
</evidence>
<reference evidence="3 4" key="1">
    <citation type="submission" date="2015-01" db="EMBL/GenBank/DDBJ databases">
        <authorList>
            <person name="MANFREDI Pablo"/>
        </authorList>
    </citation>
    <scope>NUCLEOTIDE SEQUENCE [LARGE SCALE GENOMIC DNA]</scope>
    <source>
        <strain evidence="1 4">CcD38</strain>
        <strain evidence="2 3">CcD93</strain>
    </source>
</reference>
<gene>
    <name evidence="1" type="ORF">CCAND38_190045</name>
    <name evidence="2" type="ORF">CCAND93_760013</name>
</gene>
<name>A0A0B7IQQ8_9FLAO</name>
<evidence type="ECO:0000313" key="2">
    <source>
        <dbReference type="EMBL" id="CEN54211.1"/>
    </source>
</evidence>
<protein>
    <submittedName>
        <fullName evidence="2">Uncharacterized protein</fullName>
    </submittedName>
</protein>
<dbReference type="EMBL" id="CDOI01000101">
    <property type="protein sequence ID" value="CEN44688.1"/>
    <property type="molecule type" value="Genomic_DNA"/>
</dbReference>
<dbReference type="AlphaFoldDB" id="A0A0B7IQQ8"/>
<dbReference type="STRING" id="1848903.CCAND38_190045"/>
<sequence>MFLKALKSYSIFEILLLKQLIHILQSLLEIVFLQEKISETKRYSSQNK</sequence>